<evidence type="ECO:0000256" key="2">
    <source>
        <dbReference type="ARBA" id="ARBA00022692"/>
    </source>
</evidence>
<sequence>MSSRIIDNPNIHFYQFVYGAGVIFLIIAAAFIMLTFTTFYLKSTFNQYEKMFSRVLYSPLSFFDVTPSGQVMNRFSKDIDEVEVSLHFTVDLTCRLSVQILSSILLKSLAAPYFPISILPVIIIFLAIMKFSSYGLQLTKRIENVTKSPLLSHVATSIQGLSTSRHTRQKKPF</sequence>
<keyword evidence="5 7" id="KW-1133">Transmembrane helix</keyword>
<dbReference type="PANTHER" id="PTHR24223:SF447">
    <property type="entry name" value="MULTIDRUG RESISTANCE-ASSOCIATED PROTEIN 5"/>
    <property type="match status" value="1"/>
</dbReference>
<protein>
    <submittedName>
        <fullName evidence="9">ABCC5</fullName>
    </submittedName>
</protein>
<evidence type="ECO:0000313" key="9">
    <source>
        <dbReference type="EMBL" id="KAF6033707.1"/>
    </source>
</evidence>
<comment type="caution">
    <text evidence="9">The sequence shown here is derived from an EMBL/GenBank/DDBJ whole genome shotgun (WGS) entry which is preliminary data.</text>
</comment>
<dbReference type="InterPro" id="IPR050173">
    <property type="entry name" value="ABC_transporter_C-like"/>
</dbReference>
<feature type="transmembrane region" description="Helical" evidence="7">
    <location>
        <begin position="113"/>
        <end position="131"/>
    </location>
</feature>
<evidence type="ECO:0000256" key="5">
    <source>
        <dbReference type="ARBA" id="ARBA00022989"/>
    </source>
</evidence>
<dbReference type="InterPro" id="IPR011527">
    <property type="entry name" value="ABC1_TM_dom"/>
</dbReference>
<keyword evidence="2 7" id="KW-0812">Transmembrane</keyword>
<proteinExistence type="predicted"/>
<dbReference type="Proteomes" id="UP000593567">
    <property type="component" value="Unassembled WGS sequence"/>
</dbReference>
<dbReference type="Pfam" id="PF00664">
    <property type="entry name" value="ABC_membrane"/>
    <property type="match status" value="1"/>
</dbReference>
<dbReference type="PANTHER" id="PTHR24223">
    <property type="entry name" value="ATP-BINDING CASSETTE SUB-FAMILY C"/>
    <property type="match status" value="1"/>
</dbReference>
<dbReference type="SUPFAM" id="SSF90123">
    <property type="entry name" value="ABC transporter transmembrane region"/>
    <property type="match status" value="1"/>
</dbReference>
<organism evidence="9 10">
    <name type="scientific">Bugula neritina</name>
    <name type="common">Brown bryozoan</name>
    <name type="synonym">Sertularia neritina</name>
    <dbReference type="NCBI Taxonomy" id="10212"/>
    <lineage>
        <taxon>Eukaryota</taxon>
        <taxon>Metazoa</taxon>
        <taxon>Spiralia</taxon>
        <taxon>Lophotrochozoa</taxon>
        <taxon>Bryozoa</taxon>
        <taxon>Gymnolaemata</taxon>
        <taxon>Cheilostomatida</taxon>
        <taxon>Flustrina</taxon>
        <taxon>Buguloidea</taxon>
        <taxon>Bugulidae</taxon>
        <taxon>Bugula</taxon>
    </lineage>
</organism>
<feature type="domain" description="ABC transmembrane type-1" evidence="8">
    <location>
        <begin position="1"/>
        <end position="173"/>
    </location>
</feature>
<dbReference type="PROSITE" id="PS50929">
    <property type="entry name" value="ABC_TM1F"/>
    <property type="match status" value="1"/>
</dbReference>
<dbReference type="GO" id="GO:0140359">
    <property type="term" value="F:ABC-type transporter activity"/>
    <property type="evidence" value="ECO:0007669"/>
    <property type="project" value="InterPro"/>
</dbReference>
<keyword evidence="4" id="KW-0067">ATP-binding</keyword>
<accession>A0A7J7K637</accession>
<dbReference type="EMBL" id="VXIV02001255">
    <property type="protein sequence ID" value="KAF6033707.1"/>
    <property type="molecule type" value="Genomic_DNA"/>
</dbReference>
<dbReference type="Gene3D" id="1.20.1560.10">
    <property type="entry name" value="ABC transporter type 1, transmembrane domain"/>
    <property type="match status" value="1"/>
</dbReference>
<gene>
    <name evidence="9" type="ORF">EB796_007986</name>
</gene>
<dbReference type="AlphaFoldDB" id="A0A7J7K637"/>
<dbReference type="GO" id="GO:0005524">
    <property type="term" value="F:ATP binding"/>
    <property type="evidence" value="ECO:0007669"/>
    <property type="project" value="UniProtKB-KW"/>
</dbReference>
<keyword evidence="10" id="KW-1185">Reference proteome</keyword>
<name>A0A7J7K637_BUGNE</name>
<evidence type="ECO:0000256" key="3">
    <source>
        <dbReference type="ARBA" id="ARBA00022741"/>
    </source>
</evidence>
<dbReference type="GO" id="GO:0016020">
    <property type="term" value="C:membrane"/>
    <property type="evidence" value="ECO:0007669"/>
    <property type="project" value="InterPro"/>
</dbReference>
<dbReference type="InterPro" id="IPR036640">
    <property type="entry name" value="ABC1_TM_sf"/>
</dbReference>
<evidence type="ECO:0000256" key="7">
    <source>
        <dbReference type="SAM" id="Phobius"/>
    </source>
</evidence>
<evidence type="ECO:0000256" key="4">
    <source>
        <dbReference type="ARBA" id="ARBA00022840"/>
    </source>
</evidence>
<evidence type="ECO:0000313" key="10">
    <source>
        <dbReference type="Proteomes" id="UP000593567"/>
    </source>
</evidence>
<reference evidence="9" key="1">
    <citation type="submission" date="2020-06" db="EMBL/GenBank/DDBJ databases">
        <title>Draft genome of Bugula neritina, a colonial animal packing powerful symbionts and potential medicines.</title>
        <authorList>
            <person name="Rayko M."/>
        </authorList>
    </citation>
    <scope>NUCLEOTIDE SEQUENCE [LARGE SCALE GENOMIC DNA]</scope>
    <source>
        <strain evidence="9">Kwan_BN1</strain>
    </source>
</reference>
<feature type="transmembrane region" description="Helical" evidence="7">
    <location>
        <begin position="12"/>
        <end position="41"/>
    </location>
</feature>
<keyword evidence="3" id="KW-0547">Nucleotide-binding</keyword>
<evidence type="ECO:0000256" key="6">
    <source>
        <dbReference type="ARBA" id="ARBA00023136"/>
    </source>
</evidence>
<keyword evidence="6 7" id="KW-0472">Membrane</keyword>
<dbReference type="OrthoDB" id="6282333at2759"/>
<evidence type="ECO:0000259" key="8">
    <source>
        <dbReference type="PROSITE" id="PS50929"/>
    </source>
</evidence>
<evidence type="ECO:0000256" key="1">
    <source>
        <dbReference type="ARBA" id="ARBA00022448"/>
    </source>
</evidence>
<keyword evidence="1" id="KW-0813">Transport</keyword>